<dbReference type="InterPro" id="IPR044126">
    <property type="entry name" value="S1_IF2_alpha"/>
</dbReference>
<keyword evidence="3" id="KW-0648">Protein biosynthesis</keyword>
<dbReference type="Pfam" id="PF00575">
    <property type="entry name" value="S1"/>
    <property type="match status" value="1"/>
</dbReference>
<reference evidence="6 7" key="1">
    <citation type="journal article" date="2012" name="Nucleic Acids Res.">
        <title>Sequencing of the smallest Apicomplexan genome from the human pathogen Babesia microti.</title>
        <authorList>
            <person name="Cornillot E."/>
            <person name="Hadj-Kaddour K."/>
            <person name="Dassouli A."/>
            <person name="Noel B."/>
            <person name="Ranwez V."/>
            <person name="Vacherie B."/>
            <person name="Augagneur Y."/>
            <person name="Bres V."/>
            <person name="Duclos A."/>
            <person name="Randazzo S."/>
            <person name="Carcy B."/>
            <person name="Debierre-Grockiego F."/>
            <person name="Delbecq S."/>
            <person name="Moubri-Menage K."/>
            <person name="Shams-Eldin H."/>
            <person name="Usmani-Brown S."/>
            <person name="Bringaud F."/>
            <person name="Wincker P."/>
            <person name="Vivares C.P."/>
            <person name="Schwarz R.T."/>
            <person name="Schetters T.P."/>
            <person name="Krause P.J."/>
            <person name="Gorenflot A."/>
            <person name="Berry V."/>
            <person name="Barbe V."/>
            <person name="Ben Mamoun C."/>
        </authorList>
    </citation>
    <scope>NUCLEOTIDE SEQUENCE [LARGE SCALE GENOMIC DNA]</scope>
    <source>
        <strain evidence="6 7">RI</strain>
    </source>
</reference>
<dbReference type="Proteomes" id="UP000002899">
    <property type="component" value="Chromosome III"/>
</dbReference>
<evidence type="ECO:0000256" key="3">
    <source>
        <dbReference type="ARBA" id="ARBA00022917"/>
    </source>
</evidence>
<dbReference type="SUPFAM" id="SSF50249">
    <property type="entry name" value="Nucleic acid-binding proteins"/>
    <property type="match status" value="1"/>
</dbReference>
<protein>
    <submittedName>
        <fullName evidence="6">Translation initiation factor eIF-2 alpha subunit</fullName>
    </submittedName>
</protein>
<dbReference type="GO" id="GO:0043022">
    <property type="term" value="F:ribosome binding"/>
    <property type="evidence" value="ECO:0007669"/>
    <property type="project" value="TreeGrafter"/>
</dbReference>
<dbReference type="AlphaFoldDB" id="A0A0K3ASJ0"/>
<feature type="compositionally biased region" description="Acidic residues" evidence="4">
    <location>
        <begin position="294"/>
        <end position="309"/>
    </location>
</feature>
<dbReference type="InterPro" id="IPR011488">
    <property type="entry name" value="TIF_2_asu"/>
</dbReference>
<dbReference type="EMBL" id="LN871598">
    <property type="protein sequence ID" value="CTQ41410.1"/>
    <property type="molecule type" value="Genomic_DNA"/>
</dbReference>
<dbReference type="GO" id="GO:0033290">
    <property type="term" value="C:eukaryotic 48S preinitiation complex"/>
    <property type="evidence" value="ECO:0007669"/>
    <property type="project" value="TreeGrafter"/>
</dbReference>
<proteinExistence type="inferred from homology"/>
<dbReference type="Pfam" id="PF07541">
    <property type="entry name" value="EIF_2_alpha"/>
    <property type="match status" value="1"/>
</dbReference>
<dbReference type="OrthoDB" id="1685042at2759"/>
<dbReference type="PANTHER" id="PTHR10602:SF0">
    <property type="entry name" value="EUKARYOTIC TRANSLATION INITIATION FACTOR 2 SUBUNIT 1"/>
    <property type="match status" value="1"/>
</dbReference>
<dbReference type="PROSITE" id="PS50126">
    <property type="entry name" value="S1"/>
    <property type="match status" value="1"/>
</dbReference>
<dbReference type="Gene3D" id="1.10.150.190">
    <property type="entry name" value="Translation initiation factor 2, subunit 1, domain 2"/>
    <property type="match status" value="1"/>
</dbReference>
<evidence type="ECO:0000256" key="4">
    <source>
        <dbReference type="SAM" id="MobiDB-lite"/>
    </source>
</evidence>
<gene>
    <name evidence="6" type="ORF">BMR1_03g04050</name>
</gene>
<dbReference type="CDD" id="cd04452">
    <property type="entry name" value="S1_IF2_alpha"/>
    <property type="match status" value="1"/>
</dbReference>
<dbReference type="Gene3D" id="2.40.50.140">
    <property type="entry name" value="Nucleic acid-binding proteins"/>
    <property type="match status" value="1"/>
</dbReference>
<dbReference type="GO" id="GO:0003743">
    <property type="term" value="F:translation initiation factor activity"/>
    <property type="evidence" value="ECO:0007669"/>
    <property type="project" value="UniProtKB-KW"/>
</dbReference>
<dbReference type="SUPFAM" id="SSF116742">
    <property type="entry name" value="eIF2alpha middle domain-like"/>
    <property type="match status" value="1"/>
</dbReference>
<reference evidence="6 7" key="2">
    <citation type="journal article" date="2013" name="PLoS ONE">
        <title>Whole genome mapping and re-organization of the nuclear and mitochondrial genomes of Babesia microti isolates.</title>
        <authorList>
            <person name="Cornillot E."/>
            <person name="Dassouli A."/>
            <person name="Garg A."/>
            <person name="Pachikara N."/>
            <person name="Randazzo S."/>
            <person name="Depoix D."/>
            <person name="Carcy B."/>
            <person name="Delbecq S."/>
            <person name="Frutos R."/>
            <person name="Silva J.C."/>
            <person name="Sutton R."/>
            <person name="Krause P.J."/>
            <person name="Mamoun C.B."/>
        </authorList>
    </citation>
    <scope>NUCLEOTIDE SEQUENCE [LARGE SCALE GENOMIC DNA]</scope>
    <source>
        <strain evidence="6 7">RI</strain>
    </source>
</reference>
<dbReference type="PANTHER" id="PTHR10602">
    <property type="entry name" value="EUKARYOTIC TRANSLATION INITIATION FACTOR 2 SUBUNIT 1"/>
    <property type="match status" value="1"/>
</dbReference>
<dbReference type="KEGG" id="bmic:BMR1_03g04050"/>
<dbReference type="FunFam" id="2.40.50.140:FF:000015">
    <property type="entry name" value="Eukaryotic translation initiation factor 2 subunit alpha"/>
    <property type="match status" value="1"/>
</dbReference>
<dbReference type="GO" id="GO:0003723">
    <property type="term" value="F:RNA binding"/>
    <property type="evidence" value="ECO:0007669"/>
    <property type="project" value="InterPro"/>
</dbReference>
<dbReference type="OMA" id="DVNEHQR"/>
<accession>A0A0K3ASJ0</accession>
<dbReference type="SUPFAM" id="SSF110993">
    <property type="entry name" value="eIF-2-alpha, C-terminal domain"/>
    <property type="match status" value="1"/>
</dbReference>
<reference evidence="6 7" key="3">
    <citation type="journal article" date="2016" name="Sci. Rep.">
        <title>Genome-wide diversity and gene expression profiling of Babesia microti isolates identify polymorphic genes that mediate host-pathogen interactions.</title>
        <authorList>
            <person name="Silva J.C."/>
            <person name="Cornillot E."/>
            <person name="McCracken C."/>
            <person name="Usmani-Brown S."/>
            <person name="Dwivedi A."/>
            <person name="Ifeonu O.O."/>
            <person name="Crabtree J."/>
            <person name="Gotia H.T."/>
            <person name="Virji A.Z."/>
            <person name="Reynes C."/>
            <person name="Colinge J."/>
            <person name="Kumar V."/>
            <person name="Lawres L."/>
            <person name="Pazzi J.E."/>
            <person name="Pablo J.V."/>
            <person name="Hung C."/>
            <person name="Brancato J."/>
            <person name="Kumari P."/>
            <person name="Orvis J."/>
            <person name="Tretina K."/>
            <person name="Chibucos M."/>
            <person name="Ott S."/>
            <person name="Sadzewicz L."/>
            <person name="Sengamalay N."/>
            <person name="Shetty A.C."/>
            <person name="Su Q."/>
            <person name="Tallon L."/>
            <person name="Fraser C.M."/>
            <person name="Frutos R."/>
            <person name="Molina D.M."/>
            <person name="Krause P.J."/>
            <person name="Ben Mamoun C."/>
        </authorList>
    </citation>
    <scope>NUCLEOTIDE SEQUENCE [LARGE SCALE GENOMIC DNA]</scope>
    <source>
        <strain evidence="6 7">RI</strain>
    </source>
</reference>
<dbReference type="InterPro" id="IPR024055">
    <property type="entry name" value="TIF2_asu_C"/>
</dbReference>
<dbReference type="Gene3D" id="3.30.70.1130">
    <property type="entry name" value="EIF_2_alpha"/>
    <property type="match status" value="1"/>
</dbReference>
<dbReference type="SMART" id="SM00316">
    <property type="entry name" value="S1"/>
    <property type="match status" value="1"/>
</dbReference>
<dbReference type="VEuPathDB" id="PiroplasmaDB:BMR1_03g04050"/>
<evidence type="ECO:0000259" key="5">
    <source>
        <dbReference type="PROSITE" id="PS50126"/>
    </source>
</evidence>
<dbReference type="GO" id="GO:0005850">
    <property type="term" value="C:eukaryotic translation initiation factor 2 complex"/>
    <property type="evidence" value="ECO:0007669"/>
    <property type="project" value="TreeGrafter"/>
</dbReference>
<keyword evidence="2 6" id="KW-0396">Initiation factor</keyword>
<sequence>MANIRKHSLGDCRFYEQKFPKPDDLVMVKVNRIEVQGVYVSLLEYNDREGLILLSELSKRRYRSINKLVKVGRHEVALVLRVDIVKGYIDLSKRRVSPDDIIKCEERFSKSKKVHQTVRHVAQKHNMKVEDLNISCIWPLYKKYPHALDALKEAAINPDAVFKGLNIDPEVTKSLIQDVQLRLSPQALKLRCNIDVWCFGPRGVDAVKEALMLDFSKFDDQLTVTVKLISPPQYELITTCYDKEKGTILLKKCMEAISASIVKNHGGEFKQRSEIIVMGDDDEKHLESLIDNQESSDDESSSDSSYEDEGMGRIDESNILEDEEEGT</sequence>
<dbReference type="InterPro" id="IPR012340">
    <property type="entry name" value="NA-bd_OB-fold"/>
</dbReference>
<feature type="domain" description="S1 motif" evidence="5">
    <location>
        <begin position="23"/>
        <end position="94"/>
    </location>
</feature>
<comment type="similarity">
    <text evidence="1">Belongs to the eIF-2-alpha family.</text>
</comment>
<dbReference type="InterPro" id="IPR024054">
    <property type="entry name" value="TIF2_asu_middle_sf"/>
</dbReference>
<feature type="compositionally biased region" description="Acidic residues" evidence="4">
    <location>
        <begin position="318"/>
        <end position="327"/>
    </location>
</feature>
<evidence type="ECO:0000256" key="1">
    <source>
        <dbReference type="ARBA" id="ARBA00007223"/>
    </source>
</evidence>
<dbReference type="GeneID" id="24425457"/>
<evidence type="ECO:0000256" key="2">
    <source>
        <dbReference type="ARBA" id="ARBA00022540"/>
    </source>
</evidence>
<dbReference type="RefSeq" id="XP_012649421.1">
    <property type="nucleotide sequence ID" value="XM_012793967.1"/>
</dbReference>
<name>A0A0K3ASJ0_BABMR</name>
<evidence type="ECO:0000313" key="6">
    <source>
        <dbReference type="EMBL" id="CTQ41410.1"/>
    </source>
</evidence>
<organism evidence="6 7">
    <name type="scientific">Babesia microti (strain RI)</name>
    <dbReference type="NCBI Taxonomy" id="1133968"/>
    <lineage>
        <taxon>Eukaryota</taxon>
        <taxon>Sar</taxon>
        <taxon>Alveolata</taxon>
        <taxon>Apicomplexa</taxon>
        <taxon>Aconoidasida</taxon>
        <taxon>Piroplasmida</taxon>
        <taxon>Babesiidae</taxon>
        <taxon>Babesia</taxon>
    </lineage>
</organism>
<evidence type="ECO:0000313" key="7">
    <source>
        <dbReference type="Proteomes" id="UP000002899"/>
    </source>
</evidence>
<keyword evidence="7" id="KW-1185">Reference proteome</keyword>
<feature type="region of interest" description="Disordered" evidence="4">
    <location>
        <begin position="286"/>
        <end position="327"/>
    </location>
</feature>
<dbReference type="InterPro" id="IPR003029">
    <property type="entry name" value="S1_domain"/>
</dbReference>